<feature type="non-terminal residue" evidence="1">
    <location>
        <position position="551"/>
    </location>
</feature>
<comment type="caution">
    <text evidence="1">The sequence shown here is derived from an EMBL/GenBank/DDBJ whole genome shotgun (WGS) entry which is preliminary data.</text>
</comment>
<organism evidence="1 2">
    <name type="scientific">Linderina macrospora</name>
    <dbReference type="NCBI Taxonomy" id="4868"/>
    <lineage>
        <taxon>Eukaryota</taxon>
        <taxon>Fungi</taxon>
        <taxon>Fungi incertae sedis</taxon>
        <taxon>Zoopagomycota</taxon>
        <taxon>Kickxellomycotina</taxon>
        <taxon>Kickxellomycetes</taxon>
        <taxon>Kickxellales</taxon>
        <taxon>Kickxellaceae</taxon>
        <taxon>Linderina</taxon>
    </lineage>
</organism>
<accession>A0ACC1J4C7</accession>
<evidence type="ECO:0000313" key="2">
    <source>
        <dbReference type="Proteomes" id="UP001150603"/>
    </source>
</evidence>
<sequence>MQLHSTQLLVGNDLQACMRALTSGTADTKLHVVDRIELSFDLGLCILPEPPMHMPKVTLDGSLPSLQVFFSDRKYKAVMSTIDLIVEGLNEDEPDLTGQFETGSPHVQPTAFGAGGIFSRISETPVDSEDPALALQADSDDAKSVASSVDEFFETTEAIAGGEAAATLRRKKNREGRRKAGKEPERPLVRVTFSVDNLVGFIWRTHDDGRDDLHIADLAVTGLAVEVVNRPFDLFANVTIHQITIEDHLMLGGVPGSPHVYALTSDIAQADLDGDTDKNLVVVKYHRCQGDHPEFTTTYESIGQTVDVDISYLDLMVVRRTILTCYDFILKTFTDEAKKNERVQLSNADDAQSEQGDKMVDSLLQQALDTIRVDVKFKGTDFSLCHDDGMPVALLSVTAAAVRVTVTEEVVVEAKVGNIMLVDQLDTVPATMGSLGGHRQTHDEIDPNRLLLYVKGDELADFRYQTFDPRSAGFPGYNSALKLRVGAAHLAFVERPILELMLFGSRFFAMHGLFEAARQAAAYGTSQLTEEMIGSGQKVHFDIVMSAPVIT</sequence>
<reference evidence="1" key="1">
    <citation type="submission" date="2022-07" db="EMBL/GenBank/DDBJ databases">
        <title>Phylogenomic reconstructions and comparative analyses of Kickxellomycotina fungi.</title>
        <authorList>
            <person name="Reynolds N.K."/>
            <person name="Stajich J.E."/>
            <person name="Barry K."/>
            <person name="Grigoriev I.V."/>
            <person name="Crous P."/>
            <person name="Smith M.E."/>
        </authorList>
    </citation>
    <scope>NUCLEOTIDE SEQUENCE</scope>
    <source>
        <strain evidence="1">NRRL 5244</strain>
    </source>
</reference>
<dbReference type="EMBL" id="JANBPW010003731">
    <property type="protein sequence ID" value="KAJ1936840.1"/>
    <property type="molecule type" value="Genomic_DNA"/>
</dbReference>
<name>A0ACC1J4C7_9FUNG</name>
<proteinExistence type="predicted"/>
<gene>
    <name evidence="1" type="primary">VPS13_3</name>
    <name evidence="1" type="ORF">FBU59_004929</name>
</gene>
<keyword evidence="2" id="KW-1185">Reference proteome</keyword>
<dbReference type="Proteomes" id="UP001150603">
    <property type="component" value="Unassembled WGS sequence"/>
</dbReference>
<protein>
    <submittedName>
        <fullName evidence="1">Vacuolar protein sorting-associated protein 13</fullName>
    </submittedName>
</protein>
<evidence type="ECO:0000313" key="1">
    <source>
        <dbReference type="EMBL" id="KAJ1936840.1"/>
    </source>
</evidence>